<dbReference type="PROSITE" id="PS50102">
    <property type="entry name" value="RRM"/>
    <property type="match status" value="1"/>
</dbReference>
<dbReference type="Pfam" id="PF00076">
    <property type="entry name" value="RRM_1"/>
    <property type="match status" value="1"/>
</dbReference>
<dbReference type="AlphaFoldDB" id="A0A9D4SGI4"/>
<comment type="subcellular location">
    <subcellularLocation>
        <location evidence="1">Nucleus</location>
        <location evidence="1">Nucleolus</location>
    </subcellularLocation>
</comment>
<keyword evidence="2 4" id="KW-0694">RNA-binding</keyword>
<evidence type="ECO:0000256" key="4">
    <source>
        <dbReference type="PROSITE-ProRule" id="PRU00176"/>
    </source>
</evidence>
<dbReference type="GO" id="GO:0003723">
    <property type="term" value="F:RNA binding"/>
    <property type="evidence" value="ECO:0007669"/>
    <property type="project" value="UniProtKB-UniRule"/>
</dbReference>
<dbReference type="Gene3D" id="3.30.70.330">
    <property type="match status" value="1"/>
</dbReference>
<evidence type="ECO:0000256" key="2">
    <source>
        <dbReference type="ARBA" id="ARBA00022884"/>
    </source>
</evidence>
<evidence type="ECO:0000259" key="5">
    <source>
        <dbReference type="PROSITE" id="PS50102"/>
    </source>
</evidence>
<dbReference type="InterPro" id="IPR035979">
    <property type="entry name" value="RBD_domain_sf"/>
</dbReference>
<sequence length="272" mass="31753">MFNLNKSLAKLKSFLEENDLNKKKSKIDNSFKIQPDHETIHKKIKNKQTINGQVGDNGQERRGVVMIKNFPHGFYEQQMYEYFSQFGEVTRLKIIRSRKTGKPKNYGFIEFRFEDVAEIAAKTMDNYLINWNRPFVSSVEKHRLAHNQPKTAKQELRMVQRHLQQIRKMNTFLAENGIEFECVIINRPTDLKAIKNDDDNGKIQSPEILTKKLIHSKKAANSTDTMPIEVIHMIRPKKRLSSSSTTTLLKRKRLMNAKLMKMKASFSVQKNV</sequence>
<proteinExistence type="predicted"/>
<dbReference type="InterPro" id="IPR012677">
    <property type="entry name" value="Nucleotide-bd_a/b_plait_sf"/>
</dbReference>
<dbReference type="CDD" id="cd12307">
    <property type="entry name" value="RRM_NIFK_like"/>
    <property type="match status" value="1"/>
</dbReference>
<comment type="caution">
    <text evidence="6">The sequence shown here is derived from an EMBL/GenBank/DDBJ whole genome shotgun (WGS) entry which is preliminary data.</text>
</comment>
<organism evidence="6">
    <name type="scientific">Dermatophagoides farinae</name>
    <name type="common">American house dust mite</name>
    <dbReference type="NCBI Taxonomy" id="6954"/>
    <lineage>
        <taxon>Eukaryota</taxon>
        <taxon>Metazoa</taxon>
        <taxon>Ecdysozoa</taxon>
        <taxon>Arthropoda</taxon>
        <taxon>Chelicerata</taxon>
        <taxon>Arachnida</taxon>
        <taxon>Acari</taxon>
        <taxon>Acariformes</taxon>
        <taxon>Sarcoptiformes</taxon>
        <taxon>Astigmata</taxon>
        <taxon>Psoroptidia</taxon>
        <taxon>Analgoidea</taxon>
        <taxon>Pyroglyphidae</taxon>
        <taxon>Dermatophagoidinae</taxon>
        <taxon>Dermatophagoides</taxon>
    </lineage>
</organism>
<evidence type="ECO:0000256" key="3">
    <source>
        <dbReference type="ARBA" id="ARBA00023242"/>
    </source>
</evidence>
<dbReference type="EMBL" id="SDOV01000005">
    <property type="protein sequence ID" value="KAH7640808.1"/>
    <property type="molecule type" value="Genomic_DNA"/>
</dbReference>
<keyword evidence="3" id="KW-0539">Nucleus</keyword>
<name>A0A9D4SGI4_DERFA</name>
<dbReference type="SUPFAM" id="SSF54928">
    <property type="entry name" value="RNA-binding domain, RBD"/>
    <property type="match status" value="1"/>
</dbReference>
<dbReference type="PANTHER" id="PTHR46754">
    <property type="entry name" value="MKI67 FHA DOMAIN-INTERACTING NUCLEOLAR PHOSPHOPROTEIN"/>
    <property type="match status" value="1"/>
</dbReference>
<dbReference type="InterPro" id="IPR000504">
    <property type="entry name" value="RRM_dom"/>
</dbReference>
<accession>A0A9D4SGI4</accession>
<dbReference type="GO" id="GO:0005730">
    <property type="term" value="C:nucleolus"/>
    <property type="evidence" value="ECO:0007669"/>
    <property type="project" value="UniProtKB-SubCell"/>
</dbReference>
<reference evidence="6" key="1">
    <citation type="submission" date="2020-06" db="EMBL/GenBank/DDBJ databases">
        <authorList>
            <person name="Ji K."/>
            <person name="Li J."/>
        </authorList>
    </citation>
    <scope>NUCLEOTIDE SEQUENCE</scope>
    <source>
        <strain evidence="6">JKM2019</strain>
        <tissue evidence="6">Whole body</tissue>
    </source>
</reference>
<reference evidence="6" key="2">
    <citation type="journal article" date="2021" name="World Allergy Organ. J.">
        <title>Chromosome-level assembly of Dermatophagoides farinae genome and transcriptome reveals two novel allergens Der f 37 and Der f 39.</title>
        <authorList>
            <person name="Chen J."/>
            <person name="Cai Z."/>
            <person name="Fan D."/>
            <person name="Hu J."/>
            <person name="Hou Y."/>
            <person name="He Y."/>
            <person name="Zhang Z."/>
            <person name="Zhao Z."/>
            <person name="Gao P."/>
            <person name="Hu W."/>
            <person name="Sun J."/>
            <person name="Li J."/>
            <person name="Ji K."/>
        </authorList>
    </citation>
    <scope>NUCLEOTIDE SEQUENCE</scope>
    <source>
        <strain evidence="6">JKM2019</strain>
    </source>
</reference>
<feature type="domain" description="RRM" evidence="5">
    <location>
        <begin position="63"/>
        <end position="142"/>
    </location>
</feature>
<evidence type="ECO:0000313" key="6">
    <source>
        <dbReference type="EMBL" id="KAH7640808.1"/>
    </source>
</evidence>
<protein>
    <submittedName>
        <fullName evidence="6">Rna-binding protein-like protein</fullName>
    </submittedName>
</protein>
<evidence type="ECO:0000256" key="1">
    <source>
        <dbReference type="ARBA" id="ARBA00004604"/>
    </source>
</evidence>
<dbReference type="Proteomes" id="UP000828236">
    <property type="component" value="Unassembled WGS sequence"/>
</dbReference>
<gene>
    <name evidence="6" type="ORF">HUG17_8277</name>
</gene>
<dbReference type="SMART" id="SM00360">
    <property type="entry name" value="RRM"/>
    <property type="match status" value="1"/>
</dbReference>